<evidence type="ECO:0000256" key="1">
    <source>
        <dbReference type="ARBA" id="ARBA00004141"/>
    </source>
</evidence>
<dbReference type="EMBL" id="NNRJ01000049">
    <property type="protein sequence ID" value="OYR15847.1"/>
    <property type="molecule type" value="Genomic_DNA"/>
</dbReference>
<comment type="subcellular location">
    <subcellularLocation>
        <location evidence="1">Membrane</location>
        <topology evidence="1">Multi-pass membrane protein</topology>
    </subcellularLocation>
</comment>
<dbReference type="Proteomes" id="UP000215590">
    <property type="component" value="Unassembled WGS sequence"/>
</dbReference>
<keyword evidence="6" id="KW-1185">Reference proteome</keyword>
<dbReference type="AlphaFoldDB" id="A0A256FLY2"/>
<evidence type="ECO:0000313" key="5">
    <source>
        <dbReference type="EMBL" id="OYR15847.1"/>
    </source>
</evidence>
<keyword evidence="2" id="KW-0812">Transmembrane</keyword>
<sequence length="54" mass="5847">MGNTVLSIPFTFIAIAAALNSYDWQPDQAALSLGASRFQKPSWVKCRKSCGSPD</sequence>
<name>A0A256FLY2_9HYPH</name>
<keyword evidence="4" id="KW-0472">Membrane</keyword>
<evidence type="ECO:0000256" key="2">
    <source>
        <dbReference type="ARBA" id="ARBA00022692"/>
    </source>
</evidence>
<dbReference type="SUPFAM" id="SSF161098">
    <property type="entry name" value="MetI-like"/>
    <property type="match status" value="1"/>
</dbReference>
<evidence type="ECO:0000256" key="4">
    <source>
        <dbReference type="ARBA" id="ARBA00023136"/>
    </source>
</evidence>
<dbReference type="GO" id="GO:0016020">
    <property type="term" value="C:membrane"/>
    <property type="evidence" value="ECO:0007669"/>
    <property type="project" value="UniProtKB-SubCell"/>
</dbReference>
<proteinExistence type="predicted"/>
<accession>A0A256FLY2</accession>
<organism evidence="5 6">
    <name type="scientific">Brucella thiophenivorans</name>
    <dbReference type="NCBI Taxonomy" id="571255"/>
    <lineage>
        <taxon>Bacteria</taxon>
        <taxon>Pseudomonadati</taxon>
        <taxon>Pseudomonadota</taxon>
        <taxon>Alphaproteobacteria</taxon>
        <taxon>Hyphomicrobiales</taxon>
        <taxon>Brucellaceae</taxon>
        <taxon>Brucella/Ochrobactrum group</taxon>
        <taxon>Brucella</taxon>
    </lineage>
</organism>
<keyword evidence="3" id="KW-1133">Transmembrane helix</keyword>
<protein>
    <submittedName>
        <fullName evidence="5">Binding-protein-dependent transport systems inner membrane component domain protein</fullName>
    </submittedName>
</protein>
<reference evidence="5 6" key="1">
    <citation type="submission" date="2017-07" db="EMBL/GenBank/DDBJ databases">
        <title>Phylogenetic study on the rhizospheric bacterium Ochrobactrum sp. A44.</title>
        <authorList>
            <person name="Krzyzanowska D.M."/>
            <person name="Ossowicki A."/>
            <person name="Rajewska M."/>
            <person name="Maciag T."/>
            <person name="Kaczynski Z."/>
            <person name="Czerwicka M."/>
            <person name="Jafra S."/>
        </authorList>
    </citation>
    <scope>NUCLEOTIDE SEQUENCE [LARGE SCALE GENOMIC DNA]</scope>
    <source>
        <strain evidence="5 6">DSM 7216</strain>
    </source>
</reference>
<evidence type="ECO:0000313" key="6">
    <source>
        <dbReference type="Proteomes" id="UP000215590"/>
    </source>
</evidence>
<comment type="caution">
    <text evidence="5">The sequence shown here is derived from an EMBL/GenBank/DDBJ whole genome shotgun (WGS) entry which is preliminary data.</text>
</comment>
<evidence type="ECO:0000256" key="3">
    <source>
        <dbReference type="ARBA" id="ARBA00022989"/>
    </source>
</evidence>
<gene>
    <name evidence="5" type="ORF">CEV31_2633</name>
</gene>
<dbReference type="InterPro" id="IPR035906">
    <property type="entry name" value="MetI-like_sf"/>
</dbReference>